<feature type="transmembrane region" description="Helical" evidence="1">
    <location>
        <begin position="22"/>
        <end position="42"/>
    </location>
</feature>
<dbReference type="Proteomes" id="UP001207736">
    <property type="component" value="Unassembled WGS sequence"/>
</dbReference>
<proteinExistence type="predicted"/>
<accession>A0AAV5AWN1</accession>
<dbReference type="AlphaFoldDB" id="A0AAV5AWN1"/>
<dbReference type="EMBL" id="BQKA01000036">
    <property type="protein sequence ID" value="GJM51049.1"/>
    <property type="molecule type" value="Genomic_DNA"/>
</dbReference>
<evidence type="ECO:0000313" key="5">
    <source>
        <dbReference type="Proteomes" id="UP001208692"/>
    </source>
</evidence>
<comment type="caution">
    <text evidence="2">The sequence shown here is derived from an EMBL/GenBank/DDBJ whole genome shotgun (WGS) entry which is preliminary data.</text>
</comment>
<keyword evidence="1" id="KW-1133">Transmembrane helix</keyword>
<feature type="transmembrane region" description="Helical" evidence="1">
    <location>
        <begin position="86"/>
        <end position="106"/>
    </location>
</feature>
<keyword evidence="5" id="KW-1185">Reference proteome</keyword>
<organism evidence="2 4">
    <name type="scientific">Capnocytophaga catalasegens</name>
    <dbReference type="NCBI Taxonomy" id="1004260"/>
    <lineage>
        <taxon>Bacteria</taxon>
        <taxon>Pseudomonadati</taxon>
        <taxon>Bacteroidota</taxon>
        <taxon>Flavobacteriia</taxon>
        <taxon>Flavobacteriales</taxon>
        <taxon>Flavobacteriaceae</taxon>
        <taxon>Capnocytophaga</taxon>
    </lineage>
</organism>
<protein>
    <submittedName>
        <fullName evidence="2">Uncharacterized protein</fullName>
    </submittedName>
</protein>
<feature type="transmembrane region" description="Helical" evidence="1">
    <location>
        <begin position="54"/>
        <end position="74"/>
    </location>
</feature>
<keyword evidence="1" id="KW-0472">Membrane</keyword>
<keyword evidence="1" id="KW-0812">Transmembrane</keyword>
<gene>
    <name evidence="2" type="ORF">RCZ15_20220</name>
    <name evidence="3" type="ORF">RCZ16_05520</name>
</gene>
<evidence type="ECO:0000313" key="2">
    <source>
        <dbReference type="EMBL" id="GJM51049.1"/>
    </source>
</evidence>
<evidence type="ECO:0000313" key="4">
    <source>
        <dbReference type="Proteomes" id="UP001207736"/>
    </source>
</evidence>
<dbReference type="Proteomes" id="UP001208692">
    <property type="component" value="Unassembled WGS sequence"/>
</dbReference>
<name>A0AAV5AWN1_9FLAO</name>
<sequence length="134" mass="15641">MSFLGRIGVHTMYREYLVFRSWYKTALLLFVVQVVLILILSICKKIMTTALTRFVSLCFIAVGAIGLFFTYTDFTTTSHRVMKSSFHWGFYIFWIGWFISCLFFLFKKSNTTKSLIQLPNENTISVEESLKAEE</sequence>
<evidence type="ECO:0000256" key="1">
    <source>
        <dbReference type="SAM" id="Phobius"/>
    </source>
</evidence>
<evidence type="ECO:0000313" key="3">
    <source>
        <dbReference type="EMBL" id="GJM52234.1"/>
    </source>
</evidence>
<dbReference type="EMBL" id="BQKB01000009">
    <property type="protein sequence ID" value="GJM52234.1"/>
    <property type="molecule type" value="Genomic_DNA"/>
</dbReference>
<reference evidence="2 5" key="1">
    <citation type="submission" date="2021-11" db="EMBL/GenBank/DDBJ databases">
        <title>Draft genome sequence of Capnocytophaga sp. strain KC07075 isolated from cat oral cavity.</title>
        <authorList>
            <person name="Suzuki M."/>
            <person name="Imaoka K."/>
            <person name="Kimura M."/>
            <person name="Morikawa S."/>
            <person name="Maeda K."/>
        </authorList>
    </citation>
    <scope>NUCLEOTIDE SEQUENCE</scope>
    <source>
        <strain evidence="2">KC07075</strain>
        <strain evidence="3 5">KC07079</strain>
    </source>
</reference>